<dbReference type="Pfam" id="PF14032">
    <property type="entry name" value="PknH_C"/>
    <property type="match status" value="1"/>
</dbReference>
<evidence type="ECO:0000259" key="2">
    <source>
        <dbReference type="Pfam" id="PF14032"/>
    </source>
</evidence>
<feature type="signal peptide" evidence="1">
    <location>
        <begin position="1"/>
        <end position="20"/>
    </location>
</feature>
<evidence type="ECO:0000313" key="3">
    <source>
        <dbReference type="EMBL" id="CQD23787.1"/>
    </source>
</evidence>
<name>A0A0U1DWA3_9MYCO</name>
<keyword evidence="1" id="KW-0732">Signal</keyword>
<evidence type="ECO:0000313" key="4">
    <source>
        <dbReference type="Proteomes" id="UP000182227"/>
    </source>
</evidence>
<dbReference type="EMBL" id="CTEF01000006">
    <property type="protein sequence ID" value="CQD23787.1"/>
    <property type="molecule type" value="Genomic_DNA"/>
</dbReference>
<dbReference type="PROSITE" id="PS51257">
    <property type="entry name" value="PROKAR_LIPOPROTEIN"/>
    <property type="match status" value="1"/>
</dbReference>
<organism evidence="3 4">
    <name type="scientific">Mycolicibacterium conceptionense</name>
    <dbReference type="NCBI Taxonomy" id="451644"/>
    <lineage>
        <taxon>Bacteria</taxon>
        <taxon>Bacillati</taxon>
        <taxon>Actinomycetota</taxon>
        <taxon>Actinomycetes</taxon>
        <taxon>Mycobacteriales</taxon>
        <taxon>Mycobacteriaceae</taxon>
        <taxon>Mycolicibacterium</taxon>
    </lineage>
</organism>
<protein>
    <submittedName>
        <fullName evidence="3">Lipoprotein LpqQ</fullName>
    </submittedName>
</protein>
<feature type="chain" id="PRO_5006708294" evidence="1">
    <location>
        <begin position="21"/>
        <end position="208"/>
    </location>
</feature>
<dbReference type="AlphaFoldDB" id="A0A0U1DWA3"/>
<dbReference type="InterPro" id="IPR026954">
    <property type="entry name" value="PknH-like_Extracell"/>
</dbReference>
<dbReference type="Proteomes" id="UP000182227">
    <property type="component" value="Unassembled WGS sequence"/>
</dbReference>
<dbReference type="Gene3D" id="3.40.1000.70">
    <property type="entry name" value="PknH-like extracellular domain"/>
    <property type="match status" value="1"/>
</dbReference>
<gene>
    <name evidence="3" type="primary">lpqQ</name>
    <name evidence="3" type="ORF">BN970_06138</name>
</gene>
<accession>A0A0U1DWA3</accession>
<reference evidence="3 4" key="1">
    <citation type="submission" date="2015-03" db="EMBL/GenBank/DDBJ databases">
        <authorList>
            <person name="Murphy D."/>
        </authorList>
    </citation>
    <scope>NUCLEOTIDE SEQUENCE [LARGE SCALE GENOMIC DNA]</scope>
    <source>
        <strain evidence="3 4">D16</strain>
    </source>
</reference>
<proteinExistence type="predicted"/>
<sequence precursor="true">MIRFCTAAFCCVTFAMTACGTDGAMPSAPVQSTNALAGVVLPVEEVRAISGVAGFHDIPELRATAPSAVPDIPEPCRAVFDPPTVFGSDWKQFDAAGYGADLDAPVLPIMADVRQAIAVYPDTATAQATFDRLAAAVPGCISTGTGYYRRTAESPDPGTLLLNSERADGGHSAYRLTGTALINSSALGLPDSERVTLAILDGLERAEH</sequence>
<keyword evidence="3" id="KW-0449">Lipoprotein</keyword>
<dbReference type="InterPro" id="IPR038232">
    <property type="entry name" value="PknH-like_Extracell_sf"/>
</dbReference>
<evidence type="ECO:0000256" key="1">
    <source>
        <dbReference type="SAM" id="SignalP"/>
    </source>
</evidence>
<feature type="domain" description="PknH-like extracellular" evidence="2">
    <location>
        <begin position="34"/>
        <end position="147"/>
    </location>
</feature>